<protein>
    <submittedName>
        <fullName evidence="1">CRISPR-associated protein, Cmr3 family</fullName>
    </submittedName>
</protein>
<accession>C3MN40</accession>
<gene>
    <name evidence="1" type="ordered locus">LS215_0820</name>
</gene>
<sequence length="338" mass="38631">MDIKKVVIKPLEPLMFRSQGEFEPLITGSHTSAQSLIIPRPSTIAGMLGYIKFNDGNITGDWLATLTQQLGDVNIYGTLVESNESYFYPLRMGNLFALIDSNTLCSLPKIFESAGESYEKWEKEIYDIFYSEKNKLFELINFQDRVGISLDRQKKIVKEHYLYTARYLSFKKEINYVIFVEGDLDLKGDDGKTNETVVNFGGEGRVVKIEVQDYYDVRAKDLSGDYYLALSPILIPDCIIDDILEDDLIVMGKVDKISLGFDIAHHRRKEMLTAILEGSVIKKDLVEKYNDLAKKYNIVVSSNPNDNIFLRYEKIGYNTISKVDCSKLEVRKILTKES</sequence>
<dbReference type="Pfam" id="PF09700">
    <property type="entry name" value="Cas_Cmr3"/>
    <property type="match status" value="2"/>
</dbReference>
<dbReference type="GeneID" id="7798997"/>
<dbReference type="EMBL" id="CP001399">
    <property type="protein sequence ID" value="ACP34880.1"/>
    <property type="molecule type" value="Genomic_DNA"/>
</dbReference>
<name>C3MN40_SACI2</name>
<evidence type="ECO:0000313" key="2">
    <source>
        <dbReference type="Proteomes" id="UP000001747"/>
    </source>
</evidence>
<dbReference type="InterPro" id="IPR019117">
    <property type="entry name" value="CRISPR-assoc_protein_Cmr3"/>
</dbReference>
<dbReference type="KEGG" id="sis:LS215_0820"/>
<dbReference type="NCBIfam" id="TIGR01888">
    <property type="entry name" value="cas_cmr3"/>
    <property type="match status" value="1"/>
</dbReference>
<dbReference type="InterPro" id="IPR010165">
    <property type="entry name" value="CRISPR-Cmr3_IIIB"/>
</dbReference>
<dbReference type="AlphaFoldDB" id="C3MN40"/>
<evidence type="ECO:0000313" key="1">
    <source>
        <dbReference type="EMBL" id="ACP34880.1"/>
    </source>
</evidence>
<dbReference type="Proteomes" id="UP000001747">
    <property type="component" value="Chromosome"/>
</dbReference>
<reference evidence="1 2" key="1">
    <citation type="journal article" date="2009" name="Proc. Natl. Acad. Sci. U.S.A.">
        <title>Biogeography of the Sulfolobus islandicus pan-genome.</title>
        <authorList>
            <person name="Reno M.L."/>
            <person name="Held N.L."/>
            <person name="Fields C.J."/>
            <person name="Burke P.V."/>
            <person name="Whitaker R.J."/>
        </authorList>
    </citation>
    <scope>NUCLEOTIDE SEQUENCE [LARGE SCALE GENOMIC DNA]</scope>
    <source>
        <strain evidence="2">L.S.2.15 / Lassen #1</strain>
    </source>
</reference>
<proteinExistence type="predicted"/>
<organism evidence="1 2">
    <name type="scientific">Saccharolobus islandicus (strain L.S.2.15 / Lassen #1)</name>
    <name type="common">Sulfolobus islandicus</name>
    <dbReference type="NCBI Taxonomy" id="429572"/>
    <lineage>
        <taxon>Archaea</taxon>
        <taxon>Thermoproteota</taxon>
        <taxon>Thermoprotei</taxon>
        <taxon>Sulfolobales</taxon>
        <taxon>Sulfolobaceae</taxon>
        <taxon>Saccharolobus</taxon>
    </lineage>
</organism>
<dbReference type="RefSeq" id="WP_012713269.1">
    <property type="nucleotide sequence ID" value="NC_012589.1"/>
</dbReference>
<dbReference type="HOGENOM" id="CLU_884601_0_0_2"/>